<feature type="region of interest" description="Disordered" evidence="3">
    <location>
        <begin position="1"/>
        <end position="20"/>
    </location>
</feature>
<dbReference type="Pfam" id="PF17940">
    <property type="entry name" value="TetR_C_31"/>
    <property type="match status" value="1"/>
</dbReference>
<evidence type="ECO:0000313" key="5">
    <source>
        <dbReference type="EMBL" id="SUO93245.1"/>
    </source>
</evidence>
<feature type="DNA-binding region" description="H-T-H motif" evidence="2">
    <location>
        <begin position="43"/>
        <end position="62"/>
    </location>
</feature>
<evidence type="ECO:0000259" key="4">
    <source>
        <dbReference type="PROSITE" id="PS50977"/>
    </source>
</evidence>
<dbReference type="PANTHER" id="PTHR30055:SF231">
    <property type="entry name" value="TRANSCRIPTIONAL REGULATORY PROTEIN (PROBABLY DEOR-FAMILY)-RELATED"/>
    <property type="match status" value="1"/>
</dbReference>
<dbReference type="Proteomes" id="UP000254150">
    <property type="component" value="Unassembled WGS sequence"/>
</dbReference>
<organism evidence="5 6">
    <name type="scientific">Streptomyces griseus</name>
    <dbReference type="NCBI Taxonomy" id="1911"/>
    <lineage>
        <taxon>Bacteria</taxon>
        <taxon>Bacillati</taxon>
        <taxon>Actinomycetota</taxon>
        <taxon>Actinomycetes</taxon>
        <taxon>Kitasatosporales</taxon>
        <taxon>Streptomycetaceae</taxon>
        <taxon>Streptomyces</taxon>
    </lineage>
</organism>
<dbReference type="InterPro" id="IPR001647">
    <property type="entry name" value="HTH_TetR"/>
</dbReference>
<evidence type="ECO:0000313" key="6">
    <source>
        <dbReference type="Proteomes" id="UP000254150"/>
    </source>
</evidence>
<dbReference type="InterPro" id="IPR009057">
    <property type="entry name" value="Homeodomain-like_sf"/>
</dbReference>
<dbReference type="Gene3D" id="1.10.357.10">
    <property type="entry name" value="Tetracycline Repressor, domain 2"/>
    <property type="match status" value="1"/>
</dbReference>
<dbReference type="GO" id="GO:0003700">
    <property type="term" value="F:DNA-binding transcription factor activity"/>
    <property type="evidence" value="ECO:0007669"/>
    <property type="project" value="TreeGrafter"/>
</dbReference>
<dbReference type="GeneID" id="95072559"/>
<reference evidence="5 6" key="1">
    <citation type="submission" date="2018-06" db="EMBL/GenBank/DDBJ databases">
        <authorList>
            <consortium name="Pathogen Informatics"/>
            <person name="Doyle S."/>
        </authorList>
    </citation>
    <scope>NUCLEOTIDE SEQUENCE [LARGE SCALE GENOMIC DNA]</scope>
    <source>
        <strain evidence="5 6">NCTC7807</strain>
    </source>
</reference>
<keyword evidence="1 2" id="KW-0238">DNA-binding</keyword>
<evidence type="ECO:0000256" key="3">
    <source>
        <dbReference type="SAM" id="MobiDB-lite"/>
    </source>
</evidence>
<dbReference type="InterPro" id="IPR036271">
    <property type="entry name" value="Tet_transcr_reg_TetR-rel_C_sf"/>
</dbReference>
<proteinExistence type="predicted"/>
<dbReference type="Pfam" id="PF00440">
    <property type="entry name" value="TetR_N"/>
    <property type="match status" value="1"/>
</dbReference>
<dbReference type="GO" id="GO:0000976">
    <property type="term" value="F:transcription cis-regulatory region binding"/>
    <property type="evidence" value="ECO:0007669"/>
    <property type="project" value="TreeGrafter"/>
</dbReference>
<dbReference type="EMBL" id="UHID01000001">
    <property type="protein sequence ID" value="SUO93245.1"/>
    <property type="molecule type" value="Genomic_DNA"/>
</dbReference>
<accession>A0A380MKT0</accession>
<dbReference type="AlphaFoldDB" id="A0A380MKT0"/>
<gene>
    <name evidence="5" type="ORF">NCTC7807_00278</name>
</gene>
<sequence>MPTDPGPGGAETDGRRARGAETRRHLLDATVRVIERDGVTGVTHRAVAAEAGVTKSVASYHYPAVDDLLTAALRDSSDAYARDLSARLPEGYGLADLAAHLTACQEENRSRALAEYELYLQAARRPALRPAAARWTDVLTELTAPFTTDPATVTTLTATLDGLFLQSLLRDEPVDAGRVEEAMRRVIGT</sequence>
<dbReference type="PROSITE" id="PS50977">
    <property type="entry name" value="HTH_TETR_2"/>
    <property type="match status" value="1"/>
</dbReference>
<feature type="compositionally biased region" description="Gly residues" evidence="3">
    <location>
        <begin position="1"/>
        <end position="11"/>
    </location>
</feature>
<dbReference type="SUPFAM" id="SSF48498">
    <property type="entry name" value="Tetracyclin repressor-like, C-terminal domain"/>
    <property type="match status" value="1"/>
</dbReference>
<dbReference type="InterPro" id="IPR041583">
    <property type="entry name" value="TetR_C_31"/>
</dbReference>
<protein>
    <submittedName>
        <fullName evidence="5">Transcriptional regulator, TetR family</fullName>
    </submittedName>
</protein>
<dbReference type="PANTHER" id="PTHR30055">
    <property type="entry name" value="HTH-TYPE TRANSCRIPTIONAL REGULATOR RUTR"/>
    <property type="match status" value="1"/>
</dbReference>
<evidence type="ECO:0000256" key="1">
    <source>
        <dbReference type="ARBA" id="ARBA00023125"/>
    </source>
</evidence>
<dbReference type="SUPFAM" id="SSF46689">
    <property type="entry name" value="Homeodomain-like"/>
    <property type="match status" value="1"/>
</dbReference>
<dbReference type="RefSeq" id="WP_100456401.1">
    <property type="nucleotide sequence ID" value="NZ_UHID01000001.1"/>
</dbReference>
<name>A0A380MKT0_STRGR</name>
<feature type="domain" description="HTH tetR-type" evidence="4">
    <location>
        <begin position="20"/>
        <end position="80"/>
    </location>
</feature>
<evidence type="ECO:0000256" key="2">
    <source>
        <dbReference type="PROSITE-ProRule" id="PRU00335"/>
    </source>
</evidence>
<dbReference type="InterPro" id="IPR050109">
    <property type="entry name" value="HTH-type_TetR-like_transc_reg"/>
</dbReference>